<evidence type="ECO:0000256" key="6">
    <source>
        <dbReference type="ARBA" id="ARBA00022490"/>
    </source>
</evidence>
<keyword evidence="8" id="KW-0653">Protein transport</keyword>
<evidence type="ECO:0000256" key="10">
    <source>
        <dbReference type="SAM" id="MobiDB-lite"/>
    </source>
</evidence>
<evidence type="ECO:0000256" key="8">
    <source>
        <dbReference type="ARBA" id="ARBA00022927"/>
    </source>
</evidence>
<evidence type="ECO:0000256" key="3">
    <source>
        <dbReference type="ARBA" id="ARBA00006602"/>
    </source>
</evidence>
<dbReference type="InterPro" id="IPR018035">
    <property type="entry name" value="Flagellar_FliH/T3SS_HrpE"/>
</dbReference>
<gene>
    <name evidence="12" type="ORF">FDY93_00970</name>
</gene>
<dbReference type="EMBL" id="VANI01000001">
    <property type="protein sequence ID" value="TLM79979.1"/>
    <property type="molecule type" value="Genomic_DNA"/>
</dbReference>
<comment type="function">
    <text evidence="1">Needed for flagellar regrowth and assembly.</text>
</comment>
<proteinExistence type="inferred from homology"/>
<reference evidence="12 13" key="1">
    <citation type="submission" date="2019-05" db="EMBL/GenBank/DDBJ databases">
        <title>Microbulbifer harenosus sp. nov., an alginate-degrading bacterium isolated from coastal sand.</title>
        <authorList>
            <person name="Huang H."/>
            <person name="Mo K."/>
            <person name="Bao S."/>
        </authorList>
    </citation>
    <scope>NUCLEOTIDE SEQUENCE [LARGE SCALE GENOMIC DNA]</scope>
    <source>
        <strain evidence="12 13">HB161719</strain>
    </source>
</reference>
<dbReference type="InterPro" id="IPR000563">
    <property type="entry name" value="Flag_FliH"/>
</dbReference>
<feature type="region of interest" description="Disordered" evidence="10">
    <location>
        <begin position="1"/>
        <end position="23"/>
    </location>
</feature>
<evidence type="ECO:0000256" key="2">
    <source>
        <dbReference type="ARBA" id="ARBA00004496"/>
    </source>
</evidence>
<feature type="domain" description="Flagellar assembly protein FliH/Type III secretion system HrpE" evidence="11">
    <location>
        <begin position="83"/>
        <end position="207"/>
    </location>
</feature>
<keyword evidence="12" id="KW-0966">Cell projection</keyword>
<evidence type="ECO:0000256" key="9">
    <source>
        <dbReference type="ARBA" id="ARBA00023225"/>
    </source>
</evidence>
<dbReference type="RefSeq" id="WP_138233864.1">
    <property type="nucleotide sequence ID" value="NZ_CP185860.1"/>
</dbReference>
<keyword evidence="12" id="KW-0969">Cilium</keyword>
<dbReference type="PANTHER" id="PTHR34982">
    <property type="entry name" value="YOP PROTEINS TRANSLOCATION PROTEIN L"/>
    <property type="match status" value="1"/>
</dbReference>
<evidence type="ECO:0000259" key="11">
    <source>
        <dbReference type="Pfam" id="PF02108"/>
    </source>
</evidence>
<organism evidence="12 13">
    <name type="scientific">Microbulbifer harenosus</name>
    <dbReference type="NCBI Taxonomy" id="2576840"/>
    <lineage>
        <taxon>Bacteria</taxon>
        <taxon>Pseudomonadati</taxon>
        <taxon>Pseudomonadota</taxon>
        <taxon>Gammaproteobacteria</taxon>
        <taxon>Cellvibrionales</taxon>
        <taxon>Microbulbiferaceae</taxon>
        <taxon>Microbulbifer</taxon>
    </lineage>
</organism>
<name>A0ABY2UN30_9GAMM</name>
<evidence type="ECO:0000256" key="1">
    <source>
        <dbReference type="ARBA" id="ARBA00003041"/>
    </source>
</evidence>
<evidence type="ECO:0000256" key="5">
    <source>
        <dbReference type="ARBA" id="ARBA00022448"/>
    </source>
</evidence>
<dbReference type="InterPro" id="IPR051472">
    <property type="entry name" value="T3SS_Stator/FliH"/>
</dbReference>
<comment type="subcellular location">
    <subcellularLocation>
        <location evidence="2">Cytoplasm</location>
    </subcellularLocation>
</comment>
<keyword evidence="5" id="KW-0813">Transport</keyword>
<evidence type="ECO:0000256" key="7">
    <source>
        <dbReference type="ARBA" id="ARBA00022795"/>
    </source>
</evidence>
<keyword evidence="7" id="KW-1005">Bacterial flagellum biogenesis</keyword>
<comment type="caution">
    <text evidence="12">The sequence shown here is derived from an EMBL/GenBank/DDBJ whole genome shotgun (WGS) entry which is preliminary data.</text>
</comment>
<evidence type="ECO:0000313" key="13">
    <source>
        <dbReference type="Proteomes" id="UP000306791"/>
    </source>
</evidence>
<evidence type="ECO:0000256" key="4">
    <source>
        <dbReference type="ARBA" id="ARBA00016507"/>
    </source>
</evidence>
<accession>A0ABY2UN30</accession>
<dbReference type="PANTHER" id="PTHR34982:SF1">
    <property type="entry name" value="FLAGELLAR ASSEMBLY PROTEIN FLIH"/>
    <property type="match status" value="1"/>
</dbReference>
<keyword evidence="6" id="KW-0963">Cytoplasm</keyword>
<keyword evidence="13" id="KW-1185">Reference proteome</keyword>
<keyword evidence="9" id="KW-1006">Bacterial flagellum protein export</keyword>
<dbReference type="PRINTS" id="PR01003">
    <property type="entry name" value="FLGFLIH"/>
</dbReference>
<dbReference type="Pfam" id="PF02108">
    <property type="entry name" value="FliH"/>
    <property type="match status" value="1"/>
</dbReference>
<dbReference type="Proteomes" id="UP000306791">
    <property type="component" value="Unassembled WGS sequence"/>
</dbReference>
<keyword evidence="12" id="KW-0282">Flagellum</keyword>
<evidence type="ECO:0000313" key="12">
    <source>
        <dbReference type="EMBL" id="TLM79979.1"/>
    </source>
</evidence>
<protein>
    <recommendedName>
        <fullName evidence="4">Flagellar assembly protein FliH</fullName>
    </recommendedName>
</protein>
<comment type="similarity">
    <text evidence="3">Belongs to the FliH family.</text>
</comment>
<sequence>MSEARAWTRWQPDDLSGQHERRAALHRSLSDELNALREQARAEARQQGYDAGYAEGFERGRAEGYTEGHSAGLAETGQQRRELLTPLTALAQNFSEALAQLDSDIAADITALALVVGKHLAGEALRAEPQQVTRLVQKLLRAEPTTNGHTRLWLHPDDLPLVQQELGAELERAGWELEQDPRLARGGCRVTTGTGEIDASRENHWNALLARLLPQADGGSGEHAP</sequence>